<dbReference type="InterPro" id="IPR052532">
    <property type="entry name" value="SUA5_domain"/>
</dbReference>
<organism evidence="2 3">
    <name type="scientific">Leucothrix pacifica</name>
    <dbReference type="NCBI Taxonomy" id="1247513"/>
    <lineage>
        <taxon>Bacteria</taxon>
        <taxon>Pseudomonadati</taxon>
        <taxon>Pseudomonadota</taxon>
        <taxon>Gammaproteobacteria</taxon>
        <taxon>Thiotrichales</taxon>
        <taxon>Thiotrichaceae</taxon>
        <taxon>Leucothrix</taxon>
    </lineage>
</organism>
<dbReference type="PROSITE" id="PS51163">
    <property type="entry name" value="YRDC"/>
    <property type="match status" value="1"/>
</dbReference>
<evidence type="ECO:0000313" key="3">
    <source>
        <dbReference type="Proteomes" id="UP000245539"/>
    </source>
</evidence>
<dbReference type="SUPFAM" id="SSF55821">
    <property type="entry name" value="YrdC/RibB"/>
    <property type="match status" value="1"/>
</dbReference>
<reference evidence="2 3" key="1">
    <citation type="submission" date="2018-05" db="EMBL/GenBank/DDBJ databases">
        <title>Leucothrix arctica sp. nov., isolated from Arctic seawater.</title>
        <authorList>
            <person name="Choi A."/>
            <person name="Baek K."/>
        </authorList>
    </citation>
    <scope>NUCLEOTIDE SEQUENCE [LARGE SCALE GENOMIC DNA]</scope>
    <source>
        <strain evidence="2 3">JCM 18388</strain>
    </source>
</reference>
<sequence>MSEYFHIHPDNPQRRLIMKAVEIIHRGGVVVYPTDSSYAIGCQLDNKNAAERIRRIRKLDKHHNFTLVCRDLSEIAQYSKVDNMNYRLLKSQTPGPYTFILPATSEVPRRLQNPKRKTIGLRIPENQITQALLQELNGPIMSSTLILPDEEFPMTDPHQIRLQLENQVDLIIDGGYSGHLPTTVIDLTDDQPQVLREGVGEIDWLVRH</sequence>
<comment type="caution">
    <text evidence="2">The sequence shown here is derived from an EMBL/GenBank/DDBJ whole genome shotgun (WGS) entry which is preliminary data.</text>
</comment>
<dbReference type="EMBL" id="QGKM01000051">
    <property type="protein sequence ID" value="PWQ95032.1"/>
    <property type="molecule type" value="Genomic_DNA"/>
</dbReference>
<dbReference type="Proteomes" id="UP000245539">
    <property type="component" value="Unassembled WGS sequence"/>
</dbReference>
<dbReference type="PANTHER" id="PTHR42828:SF3">
    <property type="entry name" value="THREONYLCARBAMOYL-AMP SYNTHASE"/>
    <property type="match status" value="1"/>
</dbReference>
<proteinExistence type="predicted"/>
<dbReference type="OrthoDB" id="9781656at2"/>
<dbReference type="GO" id="GO:0003725">
    <property type="term" value="F:double-stranded RNA binding"/>
    <property type="evidence" value="ECO:0007669"/>
    <property type="project" value="InterPro"/>
</dbReference>
<dbReference type="AlphaFoldDB" id="A0A317CFS4"/>
<dbReference type="NCBIfam" id="TIGR00057">
    <property type="entry name" value="L-threonylcarbamoyladenylate synthase"/>
    <property type="match status" value="1"/>
</dbReference>
<accession>A0A317CFS4</accession>
<dbReference type="Gene3D" id="3.90.870.10">
    <property type="entry name" value="DHBP synthase"/>
    <property type="match status" value="1"/>
</dbReference>
<keyword evidence="3" id="KW-1185">Reference proteome</keyword>
<evidence type="ECO:0000259" key="1">
    <source>
        <dbReference type="PROSITE" id="PS51163"/>
    </source>
</evidence>
<gene>
    <name evidence="2" type="ORF">DKW60_15820</name>
</gene>
<protein>
    <submittedName>
        <fullName evidence="2">Threonylcarbamoyl-AMP synthase</fullName>
    </submittedName>
</protein>
<name>A0A317CFS4_9GAMM</name>
<dbReference type="InterPro" id="IPR017945">
    <property type="entry name" value="DHBP_synth_RibB-like_a/b_dom"/>
</dbReference>
<dbReference type="InterPro" id="IPR006070">
    <property type="entry name" value="Sua5-like_dom"/>
</dbReference>
<dbReference type="RefSeq" id="WP_109838635.1">
    <property type="nucleotide sequence ID" value="NZ_QGKM01000051.1"/>
</dbReference>
<evidence type="ECO:0000313" key="2">
    <source>
        <dbReference type="EMBL" id="PWQ95032.1"/>
    </source>
</evidence>
<feature type="domain" description="YrdC-like" evidence="1">
    <location>
        <begin position="14"/>
        <end position="200"/>
    </location>
</feature>
<dbReference type="PANTHER" id="PTHR42828">
    <property type="entry name" value="DHBP SYNTHASE RIBB-LIKE ALPHA/BETA DOMAIN-CONTAINING PROTEIN"/>
    <property type="match status" value="1"/>
</dbReference>
<dbReference type="Pfam" id="PF01300">
    <property type="entry name" value="Sua5_yciO_yrdC"/>
    <property type="match status" value="1"/>
</dbReference>